<dbReference type="SUPFAM" id="SSF52091">
    <property type="entry name" value="SpoIIaa-like"/>
    <property type="match status" value="1"/>
</dbReference>
<dbReference type="PANTHER" id="PTHR33495">
    <property type="entry name" value="ANTI-SIGMA FACTOR ANTAGONIST TM_1081-RELATED-RELATED"/>
    <property type="match status" value="1"/>
</dbReference>
<accession>A0A558DNK1</accession>
<evidence type="ECO:0000259" key="1">
    <source>
        <dbReference type="PROSITE" id="PS50801"/>
    </source>
</evidence>
<dbReference type="AlphaFoldDB" id="A0A558DNK1"/>
<dbReference type="EMBL" id="VMNH01000011">
    <property type="protein sequence ID" value="TVO74251.1"/>
    <property type="molecule type" value="Genomic_DNA"/>
</dbReference>
<feature type="domain" description="STAS" evidence="1">
    <location>
        <begin position="17"/>
        <end position="120"/>
    </location>
</feature>
<dbReference type="CDD" id="cd07043">
    <property type="entry name" value="STAS_anti-anti-sigma_factors"/>
    <property type="match status" value="1"/>
</dbReference>
<dbReference type="Pfam" id="PF01740">
    <property type="entry name" value="STAS"/>
    <property type="match status" value="1"/>
</dbReference>
<gene>
    <name evidence="2" type="ORF">FHP88_10810</name>
</gene>
<reference evidence="2 3" key="1">
    <citation type="submission" date="2019-07" db="EMBL/GenBank/DDBJ databases">
        <title>The pathways for chlorine oxyanion respiration interact through the shared metabolite chlorate.</title>
        <authorList>
            <person name="Barnum T.P."/>
            <person name="Cheng Y."/>
            <person name="Hill K.A."/>
            <person name="Lucas L.N."/>
            <person name="Carlson H.K."/>
            <person name="Coates J.D."/>
        </authorList>
    </citation>
    <scope>NUCLEOTIDE SEQUENCE [LARGE SCALE GENOMIC DNA]</scope>
    <source>
        <strain evidence="2 3">BK-1</strain>
    </source>
</reference>
<protein>
    <submittedName>
        <fullName evidence="2">STAS domain-containing protein</fullName>
    </submittedName>
</protein>
<dbReference type="InterPro" id="IPR002645">
    <property type="entry name" value="STAS_dom"/>
</dbReference>
<dbReference type="InterPro" id="IPR036513">
    <property type="entry name" value="STAS_dom_sf"/>
</dbReference>
<evidence type="ECO:0000313" key="2">
    <source>
        <dbReference type="EMBL" id="TVO74251.1"/>
    </source>
</evidence>
<dbReference type="PROSITE" id="PS50801">
    <property type="entry name" value="STAS"/>
    <property type="match status" value="1"/>
</dbReference>
<name>A0A558DNK1_9GAMM</name>
<dbReference type="Proteomes" id="UP000316649">
    <property type="component" value="Unassembled WGS sequence"/>
</dbReference>
<comment type="caution">
    <text evidence="2">The sequence shown here is derived from an EMBL/GenBank/DDBJ whole genome shotgun (WGS) entry which is preliminary data.</text>
</comment>
<dbReference type="PANTHER" id="PTHR33495:SF2">
    <property type="entry name" value="ANTI-SIGMA FACTOR ANTAGONIST TM_1081-RELATED"/>
    <property type="match status" value="1"/>
</dbReference>
<sequence>MVEMMNSSGQILHGSQDGVEILCYKGDIRHTLCVALDRYLQTLMDKKDLKGFVVDLTQAESVDSTNLGILARLARVMQKEGLPKVTLISDQPDINELLEAVGFDRVFDIVETREGALAKLSEIPVTTSGDVKTTQLLLEAHRALMALNEANRVQFQDVVKAFETALED</sequence>
<keyword evidence="3" id="KW-1185">Reference proteome</keyword>
<organism evidence="2 3">
    <name type="scientific">Sedimenticola selenatireducens</name>
    <dbReference type="NCBI Taxonomy" id="191960"/>
    <lineage>
        <taxon>Bacteria</taxon>
        <taxon>Pseudomonadati</taxon>
        <taxon>Pseudomonadota</taxon>
        <taxon>Gammaproteobacteria</taxon>
        <taxon>Chromatiales</taxon>
        <taxon>Sedimenticolaceae</taxon>
        <taxon>Sedimenticola</taxon>
    </lineage>
</organism>
<evidence type="ECO:0000313" key="3">
    <source>
        <dbReference type="Proteomes" id="UP000316649"/>
    </source>
</evidence>
<dbReference type="Gene3D" id="3.30.750.24">
    <property type="entry name" value="STAS domain"/>
    <property type="match status" value="1"/>
</dbReference>
<dbReference type="GO" id="GO:0043856">
    <property type="term" value="F:anti-sigma factor antagonist activity"/>
    <property type="evidence" value="ECO:0007669"/>
    <property type="project" value="TreeGrafter"/>
</dbReference>
<proteinExistence type="predicted"/>
<dbReference type="OrthoDB" id="8685730at2"/>